<dbReference type="SUPFAM" id="SSF53223">
    <property type="entry name" value="Aminoacid dehydrogenase-like, N-terminal domain"/>
    <property type="match status" value="1"/>
</dbReference>
<gene>
    <name evidence="4" type="ORF">A7979_00510</name>
</gene>
<keyword evidence="2" id="KW-0028">Amino-acid biosynthesis</keyword>
<dbReference type="GO" id="GO:0019632">
    <property type="term" value="P:shikimate metabolic process"/>
    <property type="evidence" value="ECO:0007669"/>
    <property type="project" value="TreeGrafter"/>
</dbReference>
<comment type="pathway">
    <text evidence="1">Metabolic intermediate biosynthesis; chorismate biosynthesis; chorismate from D-erythrose 4-phosphate and phosphoenolpyruvate: step 4/7.</text>
</comment>
<dbReference type="GO" id="GO:0050661">
    <property type="term" value="F:NADP binding"/>
    <property type="evidence" value="ECO:0007669"/>
    <property type="project" value="TreeGrafter"/>
</dbReference>
<feature type="domain" description="Shikimate dehydrogenase substrate binding N-terminal" evidence="3">
    <location>
        <begin position="13"/>
        <end position="96"/>
    </location>
</feature>
<dbReference type="Proteomes" id="UP000192359">
    <property type="component" value="Unassembled WGS sequence"/>
</dbReference>
<sequence>MTCEPIACPKAFVLGHPIKHSKSPLLHRAAYQQLNEHIIYERRDTTEEQVAAVFDELGPDAGTCGFSVTMPLKTVVMEHLDELTPFAQAVGVVNTVFWRKNAEGNRRAYGHNTDVSGIVNALRQAGVEGAPRSAAIIGGGGTATAALAALAYLGTENVLVFVRDPARALGVSDAAARLGLNINFANIASFSQLYQSFDVTVSTLPSGAADALLMGAPRHPAKVLLDVSYDPWPSPLASAWQQRGGAVTSGLEMLMYQAVDQVKLFTGRTLEERLPNQAEVLAAMRQAIGLAVTGFAPELVSDPAKLTR</sequence>
<dbReference type="Gene3D" id="3.40.50.10860">
    <property type="entry name" value="Leucine Dehydrogenase, chain A, domain 1"/>
    <property type="match status" value="1"/>
</dbReference>
<proteinExistence type="predicted"/>
<dbReference type="InterPro" id="IPR046346">
    <property type="entry name" value="Aminoacid_DH-like_N_sf"/>
</dbReference>
<evidence type="ECO:0000313" key="4">
    <source>
        <dbReference type="EMBL" id="ORC22036.1"/>
    </source>
</evidence>
<dbReference type="GO" id="GO:0004764">
    <property type="term" value="F:shikimate 3-dehydrogenase (NADP+) activity"/>
    <property type="evidence" value="ECO:0007669"/>
    <property type="project" value="InterPro"/>
</dbReference>
<evidence type="ECO:0000256" key="1">
    <source>
        <dbReference type="ARBA" id="ARBA00004871"/>
    </source>
</evidence>
<dbReference type="InterPro" id="IPR013708">
    <property type="entry name" value="Shikimate_DH-bd_N"/>
</dbReference>
<dbReference type="GO" id="GO:0009073">
    <property type="term" value="P:aromatic amino acid family biosynthetic process"/>
    <property type="evidence" value="ECO:0007669"/>
    <property type="project" value="UniProtKB-KW"/>
</dbReference>
<accession>A0A1Y1RQG2</accession>
<dbReference type="OrthoDB" id="9776868at2"/>
<dbReference type="InterPro" id="IPR022893">
    <property type="entry name" value="Shikimate_DH_fam"/>
</dbReference>
<dbReference type="GO" id="GO:0009423">
    <property type="term" value="P:chorismate biosynthetic process"/>
    <property type="evidence" value="ECO:0007669"/>
    <property type="project" value="TreeGrafter"/>
</dbReference>
<protein>
    <recommendedName>
        <fullName evidence="3">Shikimate dehydrogenase substrate binding N-terminal domain-containing protein</fullName>
    </recommendedName>
</protein>
<dbReference type="GO" id="GO:0005829">
    <property type="term" value="C:cytosol"/>
    <property type="evidence" value="ECO:0007669"/>
    <property type="project" value="TreeGrafter"/>
</dbReference>
<dbReference type="Gene3D" id="3.40.50.720">
    <property type="entry name" value="NAD(P)-binding Rossmann-like Domain"/>
    <property type="match status" value="1"/>
</dbReference>
<dbReference type="InterPro" id="IPR036291">
    <property type="entry name" value="NAD(P)-bd_dom_sf"/>
</dbReference>
<evidence type="ECO:0000259" key="3">
    <source>
        <dbReference type="Pfam" id="PF08501"/>
    </source>
</evidence>
<dbReference type="AlphaFoldDB" id="A0A1Y1RQG2"/>
<dbReference type="PANTHER" id="PTHR21089:SF1">
    <property type="entry name" value="BIFUNCTIONAL 3-DEHYDROQUINATE DEHYDRATASE_SHIKIMATE DEHYDROGENASE, CHLOROPLASTIC"/>
    <property type="match status" value="1"/>
</dbReference>
<evidence type="ECO:0000313" key="5">
    <source>
        <dbReference type="Proteomes" id="UP000192359"/>
    </source>
</evidence>
<dbReference type="NCBIfam" id="NF001311">
    <property type="entry name" value="PRK00258.1-3"/>
    <property type="match status" value="1"/>
</dbReference>
<reference evidence="4 5" key="1">
    <citation type="submission" date="2016-05" db="EMBL/GenBank/DDBJ databases">
        <title>Draft genome sequence of a porcine commensal Rothia nasimurium.</title>
        <authorList>
            <person name="Gaiser R.A."/>
            <person name="Van Baarlen P."/>
            <person name="Wells J.M."/>
        </authorList>
    </citation>
    <scope>NUCLEOTIDE SEQUENCE [LARGE SCALE GENOMIC DNA]</scope>
    <source>
        <strain evidence="4 5">PT-32</strain>
    </source>
</reference>
<dbReference type="RefSeq" id="WP_083091087.1">
    <property type="nucleotide sequence ID" value="NZ_LXWF01000011.1"/>
</dbReference>
<dbReference type="Pfam" id="PF08501">
    <property type="entry name" value="Shikimate_dh_N"/>
    <property type="match status" value="1"/>
</dbReference>
<keyword evidence="2" id="KW-0057">Aromatic amino acid biosynthesis</keyword>
<dbReference type="SUPFAM" id="SSF51735">
    <property type="entry name" value="NAD(P)-binding Rossmann-fold domains"/>
    <property type="match status" value="1"/>
</dbReference>
<evidence type="ECO:0000256" key="2">
    <source>
        <dbReference type="ARBA" id="ARBA00023141"/>
    </source>
</evidence>
<organism evidence="4 5">
    <name type="scientific">Rothia nasimurium</name>
    <dbReference type="NCBI Taxonomy" id="85336"/>
    <lineage>
        <taxon>Bacteria</taxon>
        <taxon>Bacillati</taxon>
        <taxon>Actinomycetota</taxon>
        <taxon>Actinomycetes</taxon>
        <taxon>Micrococcales</taxon>
        <taxon>Micrococcaceae</taxon>
        <taxon>Rothia</taxon>
    </lineage>
</organism>
<dbReference type="PANTHER" id="PTHR21089">
    <property type="entry name" value="SHIKIMATE DEHYDROGENASE"/>
    <property type="match status" value="1"/>
</dbReference>
<keyword evidence="5" id="KW-1185">Reference proteome</keyword>
<dbReference type="EMBL" id="LXWF01000011">
    <property type="protein sequence ID" value="ORC22036.1"/>
    <property type="molecule type" value="Genomic_DNA"/>
</dbReference>
<name>A0A1Y1RQG2_9MICC</name>
<comment type="caution">
    <text evidence="4">The sequence shown here is derived from an EMBL/GenBank/DDBJ whole genome shotgun (WGS) entry which is preliminary data.</text>
</comment>